<dbReference type="PANTHER" id="PTHR35450:SF2">
    <property type="entry name" value="REVERSE TRANSCRIPTASE DOMAIN-CONTAINING PROTEIN"/>
    <property type="match status" value="1"/>
</dbReference>
<gene>
    <name evidence="1" type="ORF">RN001_011897</name>
</gene>
<accession>A0AAN7SPA0</accession>
<dbReference type="Proteomes" id="UP001353858">
    <property type="component" value="Unassembled WGS sequence"/>
</dbReference>
<name>A0AAN7SPA0_9COLE</name>
<protein>
    <submittedName>
        <fullName evidence="1">Uncharacterized protein</fullName>
    </submittedName>
</protein>
<reference evidence="2" key="1">
    <citation type="submission" date="2023-01" db="EMBL/GenBank/DDBJ databases">
        <title>Key to firefly adult light organ development and bioluminescence: homeobox transcription factors regulate luciferase expression and transportation to peroxisome.</title>
        <authorList>
            <person name="Fu X."/>
        </authorList>
    </citation>
    <scope>NUCLEOTIDE SEQUENCE [LARGE SCALE GENOMIC DNA]</scope>
</reference>
<organism evidence="1 2">
    <name type="scientific">Aquatica leii</name>
    <dbReference type="NCBI Taxonomy" id="1421715"/>
    <lineage>
        <taxon>Eukaryota</taxon>
        <taxon>Metazoa</taxon>
        <taxon>Ecdysozoa</taxon>
        <taxon>Arthropoda</taxon>
        <taxon>Hexapoda</taxon>
        <taxon>Insecta</taxon>
        <taxon>Pterygota</taxon>
        <taxon>Neoptera</taxon>
        <taxon>Endopterygota</taxon>
        <taxon>Coleoptera</taxon>
        <taxon>Polyphaga</taxon>
        <taxon>Elateriformia</taxon>
        <taxon>Elateroidea</taxon>
        <taxon>Lampyridae</taxon>
        <taxon>Luciolinae</taxon>
        <taxon>Aquatica</taxon>
    </lineage>
</organism>
<comment type="caution">
    <text evidence="1">The sequence shown here is derived from an EMBL/GenBank/DDBJ whole genome shotgun (WGS) entry which is preliminary data.</text>
</comment>
<dbReference type="EMBL" id="JARPUR010000005">
    <property type="protein sequence ID" value="KAK4875475.1"/>
    <property type="molecule type" value="Genomic_DNA"/>
</dbReference>
<dbReference type="PANTHER" id="PTHR35450">
    <property type="entry name" value="REVERSE TRANSCRIPTASE DOMAIN-CONTAINING PROTEIN"/>
    <property type="match status" value="1"/>
</dbReference>
<dbReference type="AlphaFoldDB" id="A0AAN7SPA0"/>
<keyword evidence="2" id="KW-1185">Reference proteome</keyword>
<proteinExistence type="predicted"/>
<evidence type="ECO:0000313" key="1">
    <source>
        <dbReference type="EMBL" id="KAK4875475.1"/>
    </source>
</evidence>
<evidence type="ECO:0000313" key="2">
    <source>
        <dbReference type="Proteomes" id="UP001353858"/>
    </source>
</evidence>
<sequence>MKLRMIEKKHRQQYTITLINTPATPLQFHYQTYNPLDNITATYTRKTNWKEKTLHGKHLNQLMQPHIDHKASNTWLRKGNIYYETEGFMVAIQDQVIKTRYYSKLIIKDPNTSTDKCRLCKQQIETIDHIITGCTTLANTEYTRRHNNIAKIIHQQLSKHHKFTEHTYTQKKLTKLIEISVPNTVYIQKETGEKIEKYIQLAEEIKDMWHQDRVKVVPIMLSATGVIPHNLHKCIETLELHRNIYIQLQKSIIIDTCSITRKFLNAQ</sequence>